<dbReference type="Proteomes" id="UP000214646">
    <property type="component" value="Unassembled WGS sequence"/>
</dbReference>
<protein>
    <submittedName>
        <fullName evidence="2">Chromosome (Plasmid) partitioning protein ParA</fullName>
    </submittedName>
</protein>
<evidence type="ECO:0000313" key="3">
    <source>
        <dbReference type="EMBL" id="OWK38972.1"/>
    </source>
</evidence>
<dbReference type="Pfam" id="PF13614">
    <property type="entry name" value="AAA_31"/>
    <property type="match status" value="1"/>
</dbReference>
<dbReference type="Gene3D" id="3.40.50.300">
    <property type="entry name" value="P-loop containing nucleotide triphosphate hydrolases"/>
    <property type="match status" value="1"/>
</dbReference>
<keyword evidence="4" id="KW-1185">Reference proteome</keyword>
<evidence type="ECO:0000313" key="4">
    <source>
        <dbReference type="Proteomes" id="UP000214646"/>
    </source>
</evidence>
<dbReference type="InterPro" id="IPR025669">
    <property type="entry name" value="AAA_dom"/>
</dbReference>
<dbReference type="RefSeq" id="WP_088257181.1">
    <property type="nucleotide sequence ID" value="NZ_NIDE01000012.1"/>
</dbReference>
<name>A0A225DK16_9BACT</name>
<proteinExistence type="predicted"/>
<dbReference type="PANTHER" id="PTHR13696:SF52">
    <property type="entry name" value="PARA FAMILY PROTEIN CT_582"/>
    <property type="match status" value="1"/>
</dbReference>
<dbReference type="CDD" id="cd02042">
    <property type="entry name" value="ParAB_family"/>
    <property type="match status" value="1"/>
</dbReference>
<dbReference type="InterPro" id="IPR027417">
    <property type="entry name" value="P-loop_NTPase"/>
</dbReference>
<dbReference type="EMBL" id="NIDE01000012">
    <property type="protein sequence ID" value="OWK38972.1"/>
    <property type="molecule type" value="Genomic_DNA"/>
</dbReference>
<dbReference type="AlphaFoldDB" id="A0A225DK16"/>
<accession>A0A225DK16</accession>
<dbReference type="InterPro" id="IPR050678">
    <property type="entry name" value="DNA_Partitioning_ATPase"/>
</dbReference>
<reference evidence="2" key="2">
    <citation type="journal article" date="2018" name="Appl. Environ. Microbiol.">
        <title>Genome Analysis of Fimbriiglobus ruber SP5(T), a Planctomycete with Confirmed Chitinolytic Capability.</title>
        <authorList>
            <person name="Ravin N.V."/>
            <person name="Rakitin A.L."/>
            <person name="Ivanova A.A."/>
            <person name="Beletsky A.V."/>
            <person name="Kulichevskaya I.S."/>
            <person name="Mardanov A.V."/>
            <person name="Dedysh S.N."/>
        </authorList>
    </citation>
    <scope>NUCLEOTIDE SEQUENCE</scope>
    <source>
        <strain evidence="2">SP5</strain>
    </source>
</reference>
<dbReference type="PANTHER" id="PTHR13696">
    <property type="entry name" value="P-LOOP CONTAINING NUCLEOSIDE TRIPHOSPHATE HYDROLASE"/>
    <property type="match status" value="1"/>
</dbReference>
<dbReference type="OrthoDB" id="273969at2"/>
<evidence type="ECO:0000259" key="1">
    <source>
        <dbReference type="Pfam" id="PF13614"/>
    </source>
</evidence>
<comment type="caution">
    <text evidence="2">The sequence shown here is derived from an EMBL/GenBank/DDBJ whole genome shotgun (WGS) entry which is preliminary data.</text>
</comment>
<sequence length="268" mass="29667">MAVRYAVTLHKGGVGKTTTSVNLSGVLAERGHRVLIIDCDSQGDLSSVFLDAHEQLPHTVADIFADTGMLTEDLIRPTAFPNIFVIPADRRLEQFEQTHNFKQEDLTRCLTDAIAEVEHRFDYVILDTATRPHLTGYAALVACDVAVIPLEAARFSFRSVQSIRSYVELENDARSLNPAMAIRYFLSKSKKNKVHDACREALTDILGPQALLRTEIPDSSAINTALHLRKPLVVHSKKSKPSEAYRTLINELQEVTRGQANHANPAAA</sequence>
<reference evidence="4" key="1">
    <citation type="submission" date="2017-06" db="EMBL/GenBank/DDBJ databases">
        <title>Genome analysis of Fimbriiglobus ruber SP5, the first member of the order Planctomycetales with confirmed chitinolytic capability.</title>
        <authorList>
            <person name="Ravin N.V."/>
            <person name="Rakitin A.L."/>
            <person name="Ivanova A.A."/>
            <person name="Beletsky A.V."/>
            <person name="Kulichevskaya I.S."/>
            <person name="Mardanov A.V."/>
            <person name="Dedysh S.N."/>
        </authorList>
    </citation>
    <scope>NUCLEOTIDE SEQUENCE [LARGE SCALE GENOMIC DNA]</scope>
    <source>
        <strain evidence="4">SP5</strain>
    </source>
</reference>
<organism evidence="2 4">
    <name type="scientific">Fimbriiglobus ruber</name>
    <dbReference type="NCBI Taxonomy" id="1908690"/>
    <lineage>
        <taxon>Bacteria</taxon>
        <taxon>Pseudomonadati</taxon>
        <taxon>Planctomycetota</taxon>
        <taxon>Planctomycetia</taxon>
        <taxon>Gemmatales</taxon>
        <taxon>Gemmataceae</taxon>
        <taxon>Fimbriiglobus</taxon>
    </lineage>
</organism>
<dbReference type="SUPFAM" id="SSF52540">
    <property type="entry name" value="P-loop containing nucleoside triphosphate hydrolases"/>
    <property type="match status" value="1"/>
</dbReference>
<feature type="domain" description="AAA" evidence="1">
    <location>
        <begin position="6"/>
        <end position="173"/>
    </location>
</feature>
<dbReference type="EMBL" id="NIDE01000012">
    <property type="protein sequence ID" value="OWK38938.1"/>
    <property type="molecule type" value="Genomic_DNA"/>
</dbReference>
<evidence type="ECO:0000313" key="2">
    <source>
        <dbReference type="EMBL" id="OWK38938.1"/>
    </source>
</evidence>
<gene>
    <name evidence="2" type="ORF">FRUB_06314</name>
    <name evidence="3" type="ORF">FRUB_06348</name>
</gene>